<evidence type="ECO:0000313" key="2">
    <source>
        <dbReference type="EMBL" id="AFU59686.1"/>
    </source>
</evidence>
<dbReference type="InterPro" id="IPR001789">
    <property type="entry name" value="Sig_transdc_resp-reg_receiver"/>
</dbReference>
<feature type="domain" description="Response regulatory" evidence="1">
    <location>
        <begin position="1"/>
        <end position="123"/>
    </location>
</feature>
<dbReference type="BioCyc" id="CNIT1237085:G1324-2765-MONOMER"/>
<dbReference type="EMBL" id="CP002408">
    <property type="protein sequence ID" value="AFU59686.1"/>
    <property type="molecule type" value="Genomic_DNA"/>
</dbReference>
<dbReference type="GO" id="GO:0000160">
    <property type="term" value="P:phosphorelay signal transduction system"/>
    <property type="evidence" value="ECO:0007669"/>
    <property type="project" value="InterPro"/>
</dbReference>
<protein>
    <recommendedName>
        <fullName evidence="1">Response regulatory domain-containing protein</fullName>
    </recommendedName>
</protein>
<dbReference type="AlphaFoldDB" id="K0IED1"/>
<accession>K0IED1</accession>
<evidence type="ECO:0000259" key="1">
    <source>
        <dbReference type="PROSITE" id="PS50110"/>
    </source>
</evidence>
<dbReference type="Gene3D" id="3.40.50.2300">
    <property type="match status" value="1"/>
</dbReference>
<proteinExistence type="predicted"/>
<keyword evidence="3" id="KW-1185">Reference proteome</keyword>
<evidence type="ECO:0000313" key="3">
    <source>
        <dbReference type="Proteomes" id="UP000008037"/>
    </source>
</evidence>
<dbReference type="InParanoid" id="K0IED1"/>
<dbReference type="KEGG" id="nga:Ngar_c27650"/>
<dbReference type="HOGENOM" id="CLU_2010161_0_0_2"/>
<dbReference type="PROSITE" id="PS50110">
    <property type="entry name" value="RESPONSE_REGULATORY"/>
    <property type="match status" value="1"/>
</dbReference>
<dbReference type="Proteomes" id="UP000008037">
    <property type="component" value="Chromosome"/>
</dbReference>
<dbReference type="SUPFAM" id="SSF52172">
    <property type="entry name" value="CheY-like"/>
    <property type="match status" value="1"/>
</dbReference>
<dbReference type="STRING" id="1237085.Ngar_c27650"/>
<reference evidence="2 3" key="1">
    <citation type="journal article" date="2012" name="Environ. Microbiol.">
        <title>The genome of the ammonia-oxidizing Candidatus Nitrososphaera gargensis: insights into metabolic versatility and environmental adaptations.</title>
        <authorList>
            <person name="Spang A."/>
            <person name="Poehlein A."/>
            <person name="Offre P."/>
            <person name="Zumbragel S."/>
            <person name="Haider S."/>
            <person name="Rychlik N."/>
            <person name="Nowka B."/>
            <person name="Schmeisser C."/>
            <person name="Lebedeva E.V."/>
            <person name="Rattei T."/>
            <person name="Bohm C."/>
            <person name="Schmid M."/>
            <person name="Galushko A."/>
            <person name="Hatzenpichler R."/>
            <person name="Weinmaier T."/>
            <person name="Daniel R."/>
            <person name="Schleper C."/>
            <person name="Spieck E."/>
            <person name="Streit W."/>
            <person name="Wagner M."/>
        </authorList>
    </citation>
    <scope>NUCLEOTIDE SEQUENCE [LARGE SCALE GENOMIC DNA]</scope>
    <source>
        <strain evidence="3">Ga9.2</strain>
    </source>
</reference>
<gene>
    <name evidence="2" type="ordered locus">Ngar_c27650</name>
</gene>
<organism evidence="2 3">
    <name type="scientific">Nitrososphaera gargensis (strain Ga9.2)</name>
    <dbReference type="NCBI Taxonomy" id="1237085"/>
    <lineage>
        <taxon>Archaea</taxon>
        <taxon>Nitrososphaerota</taxon>
        <taxon>Nitrososphaeria</taxon>
        <taxon>Nitrososphaerales</taxon>
        <taxon>Nitrososphaeraceae</taxon>
        <taxon>Nitrososphaera</taxon>
    </lineage>
</organism>
<dbReference type="Pfam" id="PF00072">
    <property type="entry name" value="Response_reg"/>
    <property type="match status" value="1"/>
</dbReference>
<name>K0IED1_NITGG</name>
<dbReference type="InterPro" id="IPR011006">
    <property type="entry name" value="CheY-like_superfamily"/>
</dbReference>
<sequence>MVIKLILEKQRYVVHALADPRLALEHIEKGCKDCSIAVSDIRMPHMTGLELVKYLKKIRPDLRIILMMAFPDYHKCIHIFWSRLPIRTCAIFGILSGTNPDEPRIDHPLRDFLILLAPAGAAS</sequence>